<dbReference type="AlphaFoldDB" id="M0ANH7"/>
<reference evidence="1 2" key="1">
    <citation type="journal article" date="2014" name="PLoS Genet.">
        <title>Phylogenetically driven sequencing of extremely halophilic archaea reveals strategies for static and dynamic osmo-response.</title>
        <authorList>
            <person name="Becker E.A."/>
            <person name="Seitzer P.M."/>
            <person name="Tritt A."/>
            <person name="Larsen D."/>
            <person name="Krusor M."/>
            <person name="Yao A.I."/>
            <person name="Wu D."/>
            <person name="Madern D."/>
            <person name="Eisen J.A."/>
            <person name="Darling A.E."/>
            <person name="Facciotti M.T."/>
        </authorList>
    </citation>
    <scope>NUCLEOTIDE SEQUENCE [LARGE SCALE GENOMIC DNA]</scope>
    <source>
        <strain evidence="1 2">DSM 13077</strain>
    </source>
</reference>
<dbReference type="EMBL" id="AOIP01000053">
    <property type="protein sequence ID" value="ELZ00291.1"/>
    <property type="molecule type" value="Genomic_DNA"/>
</dbReference>
<sequence>MDATRGHLDLLTILGRLALFFEFPIRKLVGLEIWFDGFHPLEEVIHIHYKVLDHWFVRERFDTDWLVEIRNLRLAAESLAAVDE</sequence>
<keyword evidence="2" id="KW-1185">Reference proteome</keyword>
<proteinExistence type="predicted"/>
<name>M0ANH7_9EURY</name>
<comment type="caution">
    <text evidence="1">The sequence shown here is derived from an EMBL/GenBank/DDBJ whole genome shotgun (WGS) entry which is preliminary data.</text>
</comment>
<evidence type="ECO:0000313" key="2">
    <source>
        <dbReference type="Proteomes" id="UP000011591"/>
    </source>
</evidence>
<gene>
    <name evidence="1" type="ORF">C480_19317</name>
</gene>
<dbReference type="Proteomes" id="UP000011591">
    <property type="component" value="Unassembled WGS sequence"/>
</dbReference>
<accession>M0ANH7</accession>
<protein>
    <submittedName>
        <fullName evidence="1">Uncharacterized protein</fullName>
    </submittedName>
</protein>
<evidence type="ECO:0000313" key="1">
    <source>
        <dbReference type="EMBL" id="ELZ00291.1"/>
    </source>
</evidence>
<organism evidence="1 2">
    <name type="scientific">Natrialba aegyptia DSM 13077</name>
    <dbReference type="NCBI Taxonomy" id="1227491"/>
    <lineage>
        <taxon>Archaea</taxon>
        <taxon>Methanobacteriati</taxon>
        <taxon>Methanobacteriota</taxon>
        <taxon>Stenosarchaea group</taxon>
        <taxon>Halobacteria</taxon>
        <taxon>Halobacteriales</taxon>
        <taxon>Natrialbaceae</taxon>
        <taxon>Natrialba</taxon>
    </lineage>
</organism>